<feature type="compositionally biased region" description="Low complexity" evidence="1">
    <location>
        <begin position="204"/>
        <end position="214"/>
    </location>
</feature>
<feature type="compositionally biased region" description="Low complexity" evidence="1">
    <location>
        <begin position="13"/>
        <end position="29"/>
    </location>
</feature>
<feature type="compositionally biased region" description="Polar residues" evidence="1">
    <location>
        <begin position="233"/>
        <end position="242"/>
    </location>
</feature>
<proteinExistence type="predicted"/>
<comment type="caution">
    <text evidence="2">The sequence shown here is derived from an EMBL/GenBank/DDBJ whole genome shotgun (WGS) entry which is preliminary data.</text>
</comment>
<dbReference type="AlphaFoldDB" id="A0AAD5YC49"/>
<feature type="region of interest" description="Disordered" evidence="1">
    <location>
        <begin position="203"/>
        <end position="242"/>
    </location>
</feature>
<reference evidence="2" key="1">
    <citation type="submission" date="2022-07" db="EMBL/GenBank/DDBJ databases">
        <title>Genome Sequence of Physisporinus lineatus.</title>
        <authorList>
            <person name="Buettner E."/>
        </authorList>
    </citation>
    <scope>NUCLEOTIDE SEQUENCE</scope>
    <source>
        <strain evidence="2">VT162</strain>
    </source>
</reference>
<name>A0AAD5YC49_9APHY</name>
<accession>A0AAD5YC49</accession>
<evidence type="ECO:0000313" key="2">
    <source>
        <dbReference type="EMBL" id="KAJ3481858.1"/>
    </source>
</evidence>
<evidence type="ECO:0000313" key="3">
    <source>
        <dbReference type="Proteomes" id="UP001212997"/>
    </source>
</evidence>
<dbReference type="Proteomes" id="UP001212997">
    <property type="component" value="Unassembled WGS sequence"/>
</dbReference>
<dbReference type="EMBL" id="JANAWD010000300">
    <property type="protein sequence ID" value="KAJ3481858.1"/>
    <property type="molecule type" value="Genomic_DNA"/>
</dbReference>
<gene>
    <name evidence="2" type="ORF">NLI96_g7374</name>
</gene>
<feature type="region of interest" description="Disordered" evidence="1">
    <location>
        <begin position="1"/>
        <end position="40"/>
    </location>
</feature>
<feature type="region of interest" description="Disordered" evidence="1">
    <location>
        <begin position="104"/>
        <end position="188"/>
    </location>
</feature>
<feature type="compositionally biased region" description="Low complexity" evidence="1">
    <location>
        <begin position="116"/>
        <end position="129"/>
    </location>
</feature>
<feature type="compositionally biased region" description="Pro residues" evidence="1">
    <location>
        <begin position="162"/>
        <end position="178"/>
    </location>
</feature>
<organism evidence="2 3">
    <name type="scientific">Meripilus lineatus</name>
    <dbReference type="NCBI Taxonomy" id="2056292"/>
    <lineage>
        <taxon>Eukaryota</taxon>
        <taxon>Fungi</taxon>
        <taxon>Dikarya</taxon>
        <taxon>Basidiomycota</taxon>
        <taxon>Agaricomycotina</taxon>
        <taxon>Agaricomycetes</taxon>
        <taxon>Polyporales</taxon>
        <taxon>Meripilaceae</taxon>
        <taxon>Meripilus</taxon>
    </lineage>
</organism>
<keyword evidence="3" id="KW-1185">Reference proteome</keyword>
<evidence type="ECO:0000256" key="1">
    <source>
        <dbReference type="SAM" id="MobiDB-lite"/>
    </source>
</evidence>
<sequence>MFAQYSPLFTSGLLSDSPSTSRTPSPTLSSHKRNRESLPLTVSTQSISFSDIFDSARSPDGEDNAIFLTFKPHRRQIDHGRSFLSLDLAECSSLRSMSLRRKDTVSTKTTAFFGRSEPSSPSQSSPVSPVEKRTEFLPFAAPPASPAPTLRRHSRETLRLPSPKPAPSINLPEPPAPEPSRRSHRQRPSDLVLTLSACFNEAGPASSSSLSPADSFHRPSYSAPSVTEPHSAPDSQNVSHSPSRNRTVLFLFLAYLSHSINCLPSNTARKRQ</sequence>
<protein>
    <submittedName>
        <fullName evidence="2">Uncharacterized protein</fullName>
    </submittedName>
</protein>